<evidence type="ECO:0000256" key="3">
    <source>
        <dbReference type="ARBA" id="ARBA00022801"/>
    </source>
</evidence>
<dbReference type="NCBIfam" id="TIGR00095">
    <property type="entry name" value="16S rRNA (guanine(966)-N(2))-methyltransferase RsmD"/>
    <property type="match status" value="1"/>
</dbReference>
<dbReference type="CDD" id="cd11593">
    <property type="entry name" value="Agmatinase-like_2"/>
    <property type="match status" value="1"/>
</dbReference>
<dbReference type="GO" id="GO:0046872">
    <property type="term" value="F:metal ion binding"/>
    <property type="evidence" value="ECO:0007669"/>
    <property type="project" value="UniProtKB-KW"/>
</dbReference>
<evidence type="ECO:0000256" key="2">
    <source>
        <dbReference type="ARBA" id="ARBA00022723"/>
    </source>
</evidence>
<sequence>MHIKKFLDFEAHLDEATVALLGAPFEYSVPRTGLADGPQNIRHMSHLLESYSPRLDRSLQEMKLCDLGGVTFGRDIIESMRLITEEVGTINNKKVVVIGGEHTVTVGVVEGLKEKYPELVIIQMDAHADLRNEYEGKKYSHACVMHRCLELVGPERIYQLGIRSGEKEEFELGRQQCHLSSQLRLDEVTLKKLQGIPIYLTIDIDILDPAYAPGVSVPEPCGVSPHELFEAIYSLSGLNIIGFDMVEVLPSHDPGQITAAIAAKIIREAILTFWGGIGGSHGDTEDAEREKRCNTMIRISGGIAKGKKIKALDTMSTRPTLSRVKTSLFDMLVNRVKDAVILDLYSGTGNIGIEALSRGAKRVIFVENNVAQARLIKENLMIVKFLEHADIITLTVSEAIQMLDKRMARDKNMTGFDIIYLAPPFLKGLVWSTIEAIAKSNLISPGGLVGAEHHKKEEVLPLAEGLSATDPLIHTKQRRYGDIVISFYERG</sequence>
<dbReference type="SUPFAM" id="SSF52768">
    <property type="entry name" value="Arginase/deacetylase"/>
    <property type="match status" value="1"/>
</dbReference>
<accession>A0A2M7JCP5</accession>
<dbReference type="GO" id="GO:0031167">
    <property type="term" value="P:rRNA methylation"/>
    <property type="evidence" value="ECO:0007669"/>
    <property type="project" value="InterPro"/>
</dbReference>
<protein>
    <recommendedName>
        <fullName evidence="7">Agmatinase</fullName>
    </recommendedName>
</protein>
<dbReference type="InterPro" id="IPR020855">
    <property type="entry name" value="Ureohydrolase_Mn_BS"/>
</dbReference>
<reference evidence="6" key="1">
    <citation type="submission" date="2017-09" db="EMBL/GenBank/DDBJ databases">
        <title>Depth-based differentiation of microbial function through sediment-hosted aquifers and enrichment of novel symbionts in the deep terrestrial subsurface.</title>
        <authorList>
            <person name="Probst A.J."/>
            <person name="Ladd B."/>
            <person name="Jarett J.K."/>
            <person name="Geller-Mcgrath D.E."/>
            <person name="Sieber C.M.K."/>
            <person name="Emerson J.B."/>
            <person name="Anantharaman K."/>
            <person name="Thomas B.C."/>
            <person name="Malmstrom R."/>
            <person name="Stieglmeier M."/>
            <person name="Klingl A."/>
            <person name="Woyke T."/>
            <person name="Ryan C.M."/>
            <person name="Banfield J.F."/>
        </authorList>
    </citation>
    <scope>NUCLEOTIDE SEQUENCE [LARGE SCALE GENOMIC DNA]</scope>
</reference>
<dbReference type="PANTHER" id="PTHR11358">
    <property type="entry name" value="ARGINASE/AGMATINASE"/>
    <property type="match status" value="1"/>
</dbReference>
<evidence type="ECO:0000256" key="4">
    <source>
        <dbReference type="RuleBase" id="RU003684"/>
    </source>
</evidence>
<comment type="caution">
    <text evidence="5">The sequence shown here is derived from an EMBL/GenBank/DDBJ whole genome shotgun (WGS) entry which is preliminary data.</text>
</comment>
<dbReference type="InterPro" id="IPR004398">
    <property type="entry name" value="RNA_MeTrfase_RsmD"/>
</dbReference>
<evidence type="ECO:0000256" key="1">
    <source>
        <dbReference type="ARBA" id="ARBA00009227"/>
    </source>
</evidence>
<name>A0A2M7JCP5_9BACT</name>
<dbReference type="GO" id="GO:0033389">
    <property type="term" value="P:putrescine biosynthetic process from arginine, via agmatine"/>
    <property type="evidence" value="ECO:0007669"/>
    <property type="project" value="TreeGrafter"/>
</dbReference>
<dbReference type="NCBIfam" id="TIGR01230">
    <property type="entry name" value="agmatinase"/>
    <property type="match status" value="1"/>
</dbReference>
<dbReference type="Pfam" id="PF03602">
    <property type="entry name" value="Cons_hypoth95"/>
    <property type="match status" value="1"/>
</dbReference>
<dbReference type="SUPFAM" id="SSF53335">
    <property type="entry name" value="S-adenosyl-L-methionine-dependent methyltransferases"/>
    <property type="match status" value="1"/>
</dbReference>
<evidence type="ECO:0000313" key="5">
    <source>
        <dbReference type="EMBL" id="PIX17168.1"/>
    </source>
</evidence>
<dbReference type="Pfam" id="PF00491">
    <property type="entry name" value="Arginase"/>
    <property type="match status" value="1"/>
</dbReference>
<keyword evidence="3 4" id="KW-0378">Hydrolase</keyword>
<dbReference type="PROSITE" id="PS01053">
    <property type="entry name" value="ARGINASE_1"/>
    <property type="match status" value="1"/>
</dbReference>
<dbReference type="EMBL" id="PFIC01000126">
    <property type="protein sequence ID" value="PIX17168.1"/>
    <property type="molecule type" value="Genomic_DNA"/>
</dbReference>
<comment type="similarity">
    <text evidence="1">Belongs to the arginase family. Agmatinase subfamily.</text>
</comment>
<dbReference type="PANTHER" id="PTHR11358:SF26">
    <property type="entry name" value="GUANIDINO ACID HYDROLASE, MITOCHONDRIAL"/>
    <property type="match status" value="1"/>
</dbReference>
<gene>
    <name evidence="5" type="ORF">COZ71_04730</name>
</gene>
<evidence type="ECO:0008006" key="7">
    <source>
        <dbReference type="Google" id="ProtNLM"/>
    </source>
</evidence>
<dbReference type="GO" id="GO:0008783">
    <property type="term" value="F:agmatinase activity"/>
    <property type="evidence" value="ECO:0007669"/>
    <property type="project" value="TreeGrafter"/>
</dbReference>
<dbReference type="CDD" id="cd02440">
    <property type="entry name" value="AdoMet_MTases"/>
    <property type="match status" value="1"/>
</dbReference>
<dbReference type="Gene3D" id="3.40.800.10">
    <property type="entry name" value="Ureohydrolase domain"/>
    <property type="match status" value="1"/>
</dbReference>
<dbReference type="InterPro" id="IPR029063">
    <property type="entry name" value="SAM-dependent_MTases_sf"/>
</dbReference>
<evidence type="ECO:0000313" key="6">
    <source>
        <dbReference type="Proteomes" id="UP000229297"/>
    </source>
</evidence>
<keyword evidence="2" id="KW-0479">Metal-binding</keyword>
<organism evidence="5 6">
    <name type="scientific">Candidatus Desantisbacteria bacterium CG_4_8_14_3_um_filter_40_12</name>
    <dbReference type="NCBI Taxonomy" id="1974545"/>
    <lineage>
        <taxon>Bacteria</taxon>
        <taxon>Candidatus Desantisiibacteriota</taxon>
    </lineage>
</organism>
<dbReference type="InterPro" id="IPR005925">
    <property type="entry name" value="Agmatinase-rel"/>
</dbReference>
<dbReference type="PROSITE" id="PS51409">
    <property type="entry name" value="ARGINASE_2"/>
    <property type="match status" value="1"/>
</dbReference>
<dbReference type="Gene3D" id="3.40.50.150">
    <property type="entry name" value="Vaccinia Virus protein VP39"/>
    <property type="match status" value="1"/>
</dbReference>
<proteinExistence type="inferred from homology"/>
<dbReference type="InterPro" id="IPR023696">
    <property type="entry name" value="Ureohydrolase_dom_sf"/>
</dbReference>
<dbReference type="GO" id="GO:0008168">
    <property type="term" value="F:methyltransferase activity"/>
    <property type="evidence" value="ECO:0007669"/>
    <property type="project" value="InterPro"/>
</dbReference>
<dbReference type="Proteomes" id="UP000229297">
    <property type="component" value="Unassembled WGS sequence"/>
</dbReference>
<dbReference type="InterPro" id="IPR006035">
    <property type="entry name" value="Ureohydrolase"/>
</dbReference>
<dbReference type="AlphaFoldDB" id="A0A2M7JCP5"/>